<gene>
    <name evidence="1" type="ORF">BU25DRAFT_337858</name>
</gene>
<accession>A0ACB6S5E0</accession>
<reference evidence="1" key="1">
    <citation type="journal article" date="2020" name="Stud. Mycol.">
        <title>101 Dothideomycetes genomes: a test case for predicting lifestyles and emergence of pathogens.</title>
        <authorList>
            <person name="Haridas S."/>
            <person name="Albert R."/>
            <person name="Binder M."/>
            <person name="Bloem J."/>
            <person name="Labutti K."/>
            <person name="Salamov A."/>
            <person name="Andreopoulos B."/>
            <person name="Baker S."/>
            <person name="Barry K."/>
            <person name="Bills G."/>
            <person name="Bluhm B."/>
            <person name="Cannon C."/>
            <person name="Castanera R."/>
            <person name="Culley D."/>
            <person name="Daum C."/>
            <person name="Ezra D."/>
            <person name="Gonzalez J."/>
            <person name="Henrissat B."/>
            <person name="Kuo A."/>
            <person name="Liang C."/>
            <person name="Lipzen A."/>
            <person name="Lutzoni F."/>
            <person name="Magnuson J."/>
            <person name="Mondo S."/>
            <person name="Nolan M."/>
            <person name="Ohm R."/>
            <person name="Pangilinan J."/>
            <person name="Park H.-J."/>
            <person name="Ramirez L."/>
            <person name="Alfaro M."/>
            <person name="Sun H."/>
            <person name="Tritt A."/>
            <person name="Yoshinaga Y."/>
            <person name="Zwiers L.-H."/>
            <person name="Turgeon B."/>
            <person name="Goodwin S."/>
            <person name="Spatafora J."/>
            <person name="Crous P."/>
            <person name="Grigoriev I."/>
        </authorList>
    </citation>
    <scope>NUCLEOTIDE SEQUENCE</scope>
    <source>
        <strain evidence="1">CBS 525.71</strain>
    </source>
</reference>
<dbReference type="EMBL" id="MU006711">
    <property type="protein sequence ID" value="KAF2629173.1"/>
    <property type="molecule type" value="Genomic_DNA"/>
</dbReference>
<organism evidence="1 2">
    <name type="scientific">Macroventuria anomochaeta</name>
    <dbReference type="NCBI Taxonomy" id="301207"/>
    <lineage>
        <taxon>Eukaryota</taxon>
        <taxon>Fungi</taxon>
        <taxon>Dikarya</taxon>
        <taxon>Ascomycota</taxon>
        <taxon>Pezizomycotina</taxon>
        <taxon>Dothideomycetes</taxon>
        <taxon>Pleosporomycetidae</taxon>
        <taxon>Pleosporales</taxon>
        <taxon>Pleosporineae</taxon>
        <taxon>Didymellaceae</taxon>
        <taxon>Macroventuria</taxon>
    </lineage>
</organism>
<protein>
    <submittedName>
        <fullName evidence="1">Uncharacterized protein</fullName>
    </submittedName>
</protein>
<evidence type="ECO:0000313" key="2">
    <source>
        <dbReference type="Proteomes" id="UP000799754"/>
    </source>
</evidence>
<dbReference type="Proteomes" id="UP000799754">
    <property type="component" value="Unassembled WGS sequence"/>
</dbReference>
<keyword evidence="2" id="KW-1185">Reference proteome</keyword>
<name>A0ACB6S5E0_9PLEO</name>
<sequence length="344" mass="40266">MAGIQSIQALSQLPSPARSHSKSLMRHDEDIRCIISTVLFFAIFVITWQTFTSPFTGGLLSFIAWLSLFKLSFMGAVTTHNAIHLPIFWDKNWNKFYQICLSLQYGGAVSIFIPGHNLSHHKYPQQARDVMRTTKVRYNWNLLNGLLFFWHVVLSGNTDDKLYFEAQARLNRPIVKQRRLEEVAVWSATAVLVLLDWRRWIWFALLPQFYAKYCILSLNFLQHDGCDMSSKYNFARNFTGQALNYLCFNNGYHTVHHLHPGLHWSTLPQKHQELIAPHIAPSLEISNIFLYMWRSFIYPGLRLDYKGHPLLISKEENEMPDEPWFYNETETYSNNQEYLAHGMK</sequence>
<evidence type="ECO:0000313" key="1">
    <source>
        <dbReference type="EMBL" id="KAF2629173.1"/>
    </source>
</evidence>
<comment type="caution">
    <text evidence="1">The sequence shown here is derived from an EMBL/GenBank/DDBJ whole genome shotgun (WGS) entry which is preliminary data.</text>
</comment>
<proteinExistence type="predicted"/>